<dbReference type="Proteomes" id="UP001595912">
    <property type="component" value="Unassembled WGS sequence"/>
</dbReference>
<accession>A0ABV9WKE8</accession>
<evidence type="ECO:0000256" key="2">
    <source>
        <dbReference type="ARBA" id="ARBA00004651"/>
    </source>
</evidence>
<reference evidence="15" key="1">
    <citation type="journal article" date="2019" name="Int. J. Syst. Evol. Microbiol.">
        <title>The Global Catalogue of Microorganisms (GCM) 10K type strain sequencing project: providing services to taxonomists for standard genome sequencing and annotation.</title>
        <authorList>
            <consortium name="The Broad Institute Genomics Platform"/>
            <consortium name="The Broad Institute Genome Sequencing Center for Infectious Disease"/>
            <person name="Wu L."/>
            <person name="Ma J."/>
        </authorList>
    </citation>
    <scope>NUCLEOTIDE SEQUENCE [LARGE SCALE GENOMIC DNA]</scope>
    <source>
        <strain evidence="15">CGMCC 4.7152</strain>
    </source>
</reference>
<keyword evidence="11 12" id="KW-0472">Membrane</keyword>
<gene>
    <name evidence="14" type="ORF">ACFPIJ_63580</name>
</gene>
<evidence type="ECO:0000256" key="12">
    <source>
        <dbReference type="SAM" id="Phobius"/>
    </source>
</evidence>
<evidence type="ECO:0000256" key="11">
    <source>
        <dbReference type="ARBA" id="ARBA00023136"/>
    </source>
</evidence>
<evidence type="ECO:0000256" key="7">
    <source>
        <dbReference type="ARBA" id="ARBA00022801"/>
    </source>
</evidence>
<feature type="transmembrane region" description="Helical" evidence="12">
    <location>
        <begin position="47"/>
        <end position="64"/>
    </location>
</feature>
<evidence type="ECO:0000256" key="1">
    <source>
        <dbReference type="ARBA" id="ARBA00001947"/>
    </source>
</evidence>
<keyword evidence="3" id="KW-1003">Cell membrane</keyword>
<feature type="transmembrane region" description="Helical" evidence="12">
    <location>
        <begin position="7"/>
        <end position="35"/>
    </location>
</feature>
<keyword evidence="9 12" id="KW-1133">Transmembrane helix</keyword>
<dbReference type="EMBL" id="JBHSIU010000131">
    <property type="protein sequence ID" value="MFC5008585.1"/>
    <property type="molecule type" value="Genomic_DNA"/>
</dbReference>
<comment type="cofactor">
    <cofactor evidence="1">
        <name>Zn(2+)</name>
        <dbReference type="ChEBI" id="CHEBI:29105"/>
    </cofactor>
</comment>
<evidence type="ECO:0000256" key="10">
    <source>
        <dbReference type="ARBA" id="ARBA00023049"/>
    </source>
</evidence>
<comment type="caution">
    <text evidence="14">The sequence shown here is derived from an EMBL/GenBank/DDBJ whole genome shotgun (WGS) entry which is preliminary data.</text>
</comment>
<dbReference type="Gene3D" id="3.30.2010.10">
    <property type="entry name" value="Metalloproteases ('zincins'), catalytic domain"/>
    <property type="match status" value="1"/>
</dbReference>
<proteinExistence type="predicted"/>
<evidence type="ECO:0000313" key="15">
    <source>
        <dbReference type="Proteomes" id="UP001595912"/>
    </source>
</evidence>
<sequence>MAVAVRAFLSIVMLAGFYVLAFVQFVAGIALAAWVTSVTTGVLGAKIGAAVFLGTVWAVGYGTWKALRAGRDGPPGIPLTLHNAPLLWQAVYELSKAVGTRAPDEIHLVAEVNAAVSERTRLMGLIGGKRSLYVGMPLLQTFTVAQLRSVLAHELGHYSGKHTRFAGISYRGRLALERTIGHLGQANVAGWVFRGYARLFMLVEHAVSRRQELEADLSSVRVAGRYAAAGALQEVEVLDTAFGFYMTRFVLPGLEAGYVPEDLFGGFAAMLRARAEEISALRAGARTATGAPASRWDTHPPLGARVDAIMAAPETTATIDNSPAAGLIADLGAAGRALQAAALRLDGAVLLPWDEFLAASAGAELQEESDAMLRVFTRAVGQPVEDVGAVLDLIGAGRIDDLAALILPDATRREARKRFADPLGTLLALAAVRSGVARWQHSWTGPTTLLGRDGAPLDLSDLAGLACDPATLPLARQRLRDRGIDVTAAKHVRRRVGTEHATILAGITTAIVDGKRADLLILSHGLLLMPGMPRYKTGMARYRMRRWLSEGDARELAATPGSRFIPYEEIATAVRTTKLRFRWELTLHDGTVVELRNGGQSEEHADAETVFTQAMHAATT</sequence>
<evidence type="ECO:0000259" key="13">
    <source>
        <dbReference type="Pfam" id="PF01435"/>
    </source>
</evidence>
<organism evidence="14 15">
    <name type="scientific">Dactylosporangium cerinum</name>
    <dbReference type="NCBI Taxonomy" id="1434730"/>
    <lineage>
        <taxon>Bacteria</taxon>
        <taxon>Bacillati</taxon>
        <taxon>Actinomycetota</taxon>
        <taxon>Actinomycetes</taxon>
        <taxon>Micromonosporales</taxon>
        <taxon>Micromonosporaceae</taxon>
        <taxon>Dactylosporangium</taxon>
    </lineage>
</organism>
<keyword evidence="6" id="KW-0479">Metal-binding</keyword>
<keyword evidence="8" id="KW-0862">Zinc</keyword>
<dbReference type="PANTHER" id="PTHR43221:SF1">
    <property type="entry name" value="PROTEASE HTPX"/>
    <property type="match status" value="1"/>
</dbReference>
<name>A0ABV9WKE8_9ACTN</name>
<keyword evidence="4" id="KW-0645">Protease</keyword>
<evidence type="ECO:0000256" key="9">
    <source>
        <dbReference type="ARBA" id="ARBA00022989"/>
    </source>
</evidence>
<evidence type="ECO:0000256" key="4">
    <source>
        <dbReference type="ARBA" id="ARBA00022670"/>
    </source>
</evidence>
<dbReference type="RefSeq" id="WP_380129276.1">
    <property type="nucleotide sequence ID" value="NZ_JBHSIU010000131.1"/>
</dbReference>
<dbReference type="PANTHER" id="PTHR43221">
    <property type="entry name" value="PROTEASE HTPX"/>
    <property type="match status" value="1"/>
</dbReference>
<keyword evidence="7" id="KW-0378">Hydrolase</keyword>
<dbReference type="InterPro" id="IPR001915">
    <property type="entry name" value="Peptidase_M48"/>
</dbReference>
<comment type="subcellular location">
    <subcellularLocation>
        <location evidence="2">Cell membrane</location>
        <topology evidence="2">Multi-pass membrane protein</topology>
    </subcellularLocation>
</comment>
<feature type="domain" description="Peptidase M48" evidence="13">
    <location>
        <begin position="132"/>
        <end position="309"/>
    </location>
</feature>
<keyword evidence="15" id="KW-1185">Reference proteome</keyword>
<evidence type="ECO:0000256" key="3">
    <source>
        <dbReference type="ARBA" id="ARBA00022475"/>
    </source>
</evidence>
<dbReference type="CDD" id="cd07328">
    <property type="entry name" value="M48_Ste24p_like"/>
    <property type="match status" value="1"/>
</dbReference>
<dbReference type="InterPro" id="IPR050083">
    <property type="entry name" value="HtpX_protease"/>
</dbReference>
<evidence type="ECO:0000256" key="8">
    <source>
        <dbReference type="ARBA" id="ARBA00022833"/>
    </source>
</evidence>
<evidence type="ECO:0000256" key="5">
    <source>
        <dbReference type="ARBA" id="ARBA00022692"/>
    </source>
</evidence>
<evidence type="ECO:0000313" key="14">
    <source>
        <dbReference type="EMBL" id="MFC5008585.1"/>
    </source>
</evidence>
<keyword evidence="5 12" id="KW-0812">Transmembrane</keyword>
<evidence type="ECO:0000256" key="6">
    <source>
        <dbReference type="ARBA" id="ARBA00022723"/>
    </source>
</evidence>
<dbReference type="Pfam" id="PF01435">
    <property type="entry name" value="Peptidase_M48"/>
    <property type="match status" value="1"/>
</dbReference>
<keyword evidence="10" id="KW-0482">Metalloprotease</keyword>
<protein>
    <submittedName>
        <fullName evidence="14">M48 family metallopeptidase</fullName>
    </submittedName>
</protein>